<dbReference type="RefSeq" id="WP_364021382.1">
    <property type="nucleotide sequence ID" value="NZ_JBFATD010000008.1"/>
</dbReference>
<organism evidence="2 3">
    <name type="scientific">Streptomyces werraensis</name>
    <dbReference type="NCBI Taxonomy" id="68284"/>
    <lineage>
        <taxon>Bacteria</taxon>
        <taxon>Bacillati</taxon>
        <taxon>Actinomycetota</taxon>
        <taxon>Actinomycetes</taxon>
        <taxon>Kitasatosporales</taxon>
        <taxon>Streptomycetaceae</taxon>
        <taxon>Streptomyces</taxon>
    </lineage>
</organism>
<feature type="compositionally biased region" description="Basic and acidic residues" evidence="1">
    <location>
        <begin position="41"/>
        <end position="56"/>
    </location>
</feature>
<comment type="caution">
    <text evidence="2">The sequence shown here is derived from an EMBL/GenBank/DDBJ whole genome shotgun (WGS) entry which is preliminary data.</text>
</comment>
<evidence type="ECO:0000256" key="1">
    <source>
        <dbReference type="SAM" id="MobiDB-lite"/>
    </source>
</evidence>
<reference evidence="2 3" key="1">
    <citation type="submission" date="2024-06" db="EMBL/GenBank/DDBJ databases">
        <title>The Natural Products Discovery Center: Release of the First 8490 Sequenced Strains for Exploring Actinobacteria Biosynthetic Diversity.</title>
        <authorList>
            <person name="Kalkreuter E."/>
            <person name="Kautsar S.A."/>
            <person name="Yang D."/>
            <person name="Bader C.D."/>
            <person name="Teijaro C.N."/>
            <person name="Fluegel L."/>
            <person name="Davis C.M."/>
            <person name="Simpson J.R."/>
            <person name="Lauterbach L."/>
            <person name="Steele A.D."/>
            <person name="Gui C."/>
            <person name="Meng S."/>
            <person name="Li G."/>
            <person name="Viehrig K."/>
            <person name="Ye F."/>
            <person name="Su P."/>
            <person name="Kiefer A.F."/>
            <person name="Nichols A."/>
            <person name="Cepeda A.J."/>
            <person name="Yan W."/>
            <person name="Fan B."/>
            <person name="Jiang Y."/>
            <person name="Adhikari A."/>
            <person name="Zheng C.-J."/>
            <person name="Schuster L."/>
            <person name="Cowan T.M."/>
            <person name="Smanski M.J."/>
            <person name="Chevrette M.G."/>
            <person name="De Carvalho L.P.S."/>
            <person name="Shen B."/>
        </authorList>
    </citation>
    <scope>NUCLEOTIDE SEQUENCE [LARGE SCALE GENOMIC DNA]</scope>
    <source>
        <strain evidence="2 3">NPDC052768</strain>
    </source>
</reference>
<evidence type="ECO:0000313" key="3">
    <source>
        <dbReference type="Proteomes" id="UP001552527"/>
    </source>
</evidence>
<gene>
    <name evidence="2" type="ORF">AB0K95_13505</name>
</gene>
<evidence type="ECO:0000313" key="2">
    <source>
        <dbReference type="EMBL" id="MEV5246274.1"/>
    </source>
</evidence>
<proteinExistence type="predicted"/>
<protein>
    <submittedName>
        <fullName evidence="2">Uncharacterized protein</fullName>
    </submittedName>
</protein>
<accession>A0ABV3JDQ0</accession>
<keyword evidence="3" id="KW-1185">Reference proteome</keyword>
<dbReference type="Proteomes" id="UP001552527">
    <property type="component" value="Unassembled WGS sequence"/>
</dbReference>
<sequence length="56" mass="5497">MPAADAVEDGPALAGNDGEGRNAVLTLLASVDAPTAARLPQDAHGHPRKAPEAAAA</sequence>
<name>A0ABV3JDQ0_9ACTN</name>
<feature type="region of interest" description="Disordered" evidence="1">
    <location>
        <begin position="34"/>
        <end position="56"/>
    </location>
</feature>
<dbReference type="EMBL" id="JBFATE010000005">
    <property type="protein sequence ID" value="MEV5246274.1"/>
    <property type="molecule type" value="Genomic_DNA"/>
</dbReference>